<sequence>MEVALVVLFIVAIIAAPFATLYLISTFRRRKGEKLPPPQPYDNDGPDGY</sequence>
<organism evidence="2 3">
    <name type="scientific">Solimonas marina</name>
    <dbReference type="NCBI Taxonomy" id="2714601"/>
    <lineage>
        <taxon>Bacteria</taxon>
        <taxon>Pseudomonadati</taxon>
        <taxon>Pseudomonadota</taxon>
        <taxon>Gammaproteobacteria</taxon>
        <taxon>Nevskiales</taxon>
        <taxon>Nevskiaceae</taxon>
        <taxon>Solimonas</taxon>
    </lineage>
</organism>
<evidence type="ECO:0000256" key="1">
    <source>
        <dbReference type="SAM" id="Phobius"/>
    </source>
</evidence>
<reference evidence="2" key="1">
    <citation type="submission" date="2020-03" db="EMBL/GenBank/DDBJ databases">
        <title>Solimonas marina sp. nov., isolated from deep seawater of the Pacific Ocean.</title>
        <authorList>
            <person name="Liu X."/>
            <person name="Lai Q."/>
            <person name="Sun F."/>
            <person name="Gai Y."/>
            <person name="Li G."/>
            <person name="Shao Z."/>
        </authorList>
    </citation>
    <scope>NUCLEOTIDE SEQUENCE</scope>
    <source>
        <strain evidence="2">C16B3</strain>
    </source>
</reference>
<evidence type="ECO:0000313" key="2">
    <source>
        <dbReference type="EMBL" id="NKF21110.1"/>
    </source>
</evidence>
<dbReference type="AlphaFoldDB" id="A0A970B524"/>
<proteinExistence type="predicted"/>
<dbReference type="Proteomes" id="UP000653472">
    <property type="component" value="Unassembled WGS sequence"/>
</dbReference>
<feature type="transmembrane region" description="Helical" evidence="1">
    <location>
        <begin position="6"/>
        <end position="24"/>
    </location>
</feature>
<name>A0A970B524_9GAMM</name>
<comment type="caution">
    <text evidence="2">The sequence shown here is derived from an EMBL/GenBank/DDBJ whole genome shotgun (WGS) entry which is preliminary data.</text>
</comment>
<keyword evidence="1" id="KW-0812">Transmembrane</keyword>
<dbReference type="EMBL" id="JAAVXB010000001">
    <property type="protein sequence ID" value="NKF21110.1"/>
    <property type="molecule type" value="Genomic_DNA"/>
</dbReference>
<dbReference type="RefSeq" id="WP_168146347.1">
    <property type="nucleotide sequence ID" value="NZ_JAAVXB010000001.1"/>
</dbReference>
<keyword evidence="3" id="KW-1185">Reference proteome</keyword>
<keyword evidence="1" id="KW-0472">Membrane</keyword>
<protein>
    <submittedName>
        <fullName evidence="2">Uncharacterized protein</fullName>
    </submittedName>
</protein>
<evidence type="ECO:0000313" key="3">
    <source>
        <dbReference type="Proteomes" id="UP000653472"/>
    </source>
</evidence>
<gene>
    <name evidence="2" type="ORF">G7Y82_02195</name>
</gene>
<keyword evidence="1" id="KW-1133">Transmembrane helix</keyword>
<accession>A0A970B524</accession>